<reference evidence="2" key="1">
    <citation type="journal article" date="2023" name="G3 (Bethesda)">
        <title>Genome assembly and association tests identify interacting loci associated with vigor, precocity, and sex in interspecific pistachio rootstocks.</title>
        <authorList>
            <person name="Palmer W."/>
            <person name="Jacygrad E."/>
            <person name="Sagayaradj S."/>
            <person name="Cavanaugh K."/>
            <person name="Han R."/>
            <person name="Bertier L."/>
            <person name="Beede B."/>
            <person name="Kafkas S."/>
            <person name="Golino D."/>
            <person name="Preece J."/>
            <person name="Michelmore R."/>
        </authorList>
    </citation>
    <scope>NUCLEOTIDE SEQUENCE [LARGE SCALE GENOMIC DNA]</scope>
</reference>
<keyword evidence="2" id="KW-1185">Reference proteome</keyword>
<name>A0ACC1C123_9ROSI</name>
<dbReference type="Proteomes" id="UP001164250">
    <property type="component" value="Chromosome 2"/>
</dbReference>
<comment type="caution">
    <text evidence="1">The sequence shown here is derived from an EMBL/GenBank/DDBJ whole genome shotgun (WGS) entry which is preliminary data.</text>
</comment>
<sequence>MIVFSQELQQQLHRSKLGQICRRSSKVIQK</sequence>
<gene>
    <name evidence="1" type="ORF">Patl1_18158</name>
</gene>
<organism evidence="1 2">
    <name type="scientific">Pistacia atlantica</name>
    <dbReference type="NCBI Taxonomy" id="434234"/>
    <lineage>
        <taxon>Eukaryota</taxon>
        <taxon>Viridiplantae</taxon>
        <taxon>Streptophyta</taxon>
        <taxon>Embryophyta</taxon>
        <taxon>Tracheophyta</taxon>
        <taxon>Spermatophyta</taxon>
        <taxon>Magnoliopsida</taxon>
        <taxon>eudicotyledons</taxon>
        <taxon>Gunneridae</taxon>
        <taxon>Pentapetalae</taxon>
        <taxon>rosids</taxon>
        <taxon>malvids</taxon>
        <taxon>Sapindales</taxon>
        <taxon>Anacardiaceae</taxon>
        <taxon>Pistacia</taxon>
    </lineage>
</organism>
<proteinExistence type="predicted"/>
<evidence type="ECO:0000313" key="2">
    <source>
        <dbReference type="Proteomes" id="UP001164250"/>
    </source>
</evidence>
<dbReference type="EMBL" id="CM047898">
    <property type="protein sequence ID" value="KAJ0105794.1"/>
    <property type="molecule type" value="Genomic_DNA"/>
</dbReference>
<protein>
    <submittedName>
        <fullName evidence="1">Uncharacterized protein</fullName>
    </submittedName>
</protein>
<evidence type="ECO:0000313" key="1">
    <source>
        <dbReference type="EMBL" id="KAJ0105794.1"/>
    </source>
</evidence>
<accession>A0ACC1C123</accession>